<name>X6NNL7_RETFI</name>
<evidence type="ECO:0000313" key="5">
    <source>
        <dbReference type="Proteomes" id="UP000023152"/>
    </source>
</evidence>
<dbReference type="InterPro" id="IPR001296">
    <property type="entry name" value="Glyco_trans_1"/>
</dbReference>
<accession>X6NNL7</accession>
<dbReference type="PANTHER" id="PTHR46656:SF3">
    <property type="entry name" value="PUTATIVE-RELATED"/>
    <property type="match status" value="1"/>
</dbReference>
<gene>
    <name evidence="4" type="ORF">RFI_09537</name>
</gene>
<protein>
    <submittedName>
        <fullName evidence="4">Glycosyl transferase family 2</fullName>
    </submittedName>
</protein>
<sequence length="1145" mass="131736">MFNKTQTKNTLLKMAFFRHKSVLKILLIGGLFHFLLLIFGWSQREGMAIMSYNAIAKNPQCHVGVVSTYPPSKCGVAEFSKEFVASLRANERFRANCTMEVLALSTGGTMRMRKEDEIVTRVWIENDYPSKVFWEISEYVNTHGFTHVILEHEFGLTPNVWQYVDFARWLHKNIELYTVVHSPKAYPSVIEMGVIRQLSKMSKFMVVMSWHAHYSFVHAYGIPKEKVLFIPHGIKEPQFRSSERPFFSAKVSALEPKLRSNNVDNHTSGSDLPFLNLQSSDIVVLSNGLIRSSKGLIRMIRNLPKILEKVPNLYFFIIGEEHPNTKSKHHYMESLLKYAASIGVSTHVVWINEYVTEQQLAKYFGRTDIYVTLFDEIVPVSGTLLTAMSYGLPVISTPYRFAVEILSNGTGIIVPYEDDTKFIESVIAMAKDMSLRRQMGKKAQAFVLQWKWNKVANQFASLILNRAFINRPSDRHVYFNPLGEHQDHYHRRDQYNNNRAAKGPKSQKVLIPYYPLTLDPFQHQPKYESFFSSPTWSPFAIRTFDEQLLRGVHESEPDVSIKHPGVYALYVDNFVQINCKIEQNTLLSMVGIKTHSRWIYVHDVYGIDYRDIPMPINWMKQNKSDGIEQMTINWDQKVVVVASINVKVHVQIVPSNGIAITFSEVNRFASPRGLLGDTLRCRYDESIACPKAKLNNLKWREWHIPSDHLFDHKAAGQHVISNNITTNILDLPVYDLSSSTFKPVPSTNHTLHFVIEGPLFTQDSIAKINRQMWLMLQRYPNINVLLKPTDDISIKDSEMYSSLDIYLAFCYFAAQPYDNSDQFLNSNALAVIFRHERLPNFQTPEWPPRYVYIHQQPWEFGAIPEKWLYPLQYKADELWVPFTYFKQAYTVNGINPDKISVIPQGVDYQRIDKINGKFDTNTSKTFKFLFVGKQSLQKGIDILLNVYRTTFTRKDDVTLILLLNNNTHEYAPELERTLQDPNAPELVVIRRSLSTYELSTLIRSCNVFVSPYRTESFGLTILEAMAAAKPVIVTRYGISNEFCTEHNAFFINADVTNCFVAPCGNRSIFGQSTRFQPQWSEPDIHGLARAMKLAYTDTALLKKKGGTGRDIARKHGWEKISALVIQRVYQLVKNKLGVEIESLKL</sequence>
<comment type="caution">
    <text evidence="4">The sequence shown here is derived from an EMBL/GenBank/DDBJ whole genome shotgun (WGS) entry which is preliminary data.</text>
</comment>
<dbReference type="SUPFAM" id="SSF53756">
    <property type="entry name" value="UDP-Glycosyltransferase/glycogen phosphorylase"/>
    <property type="match status" value="2"/>
</dbReference>
<dbReference type="PANTHER" id="PTHR46656">
    <property type="entry name" value="PUTATIVE-RELATED"/>
    <property type="match status" value="1"/>
</dbReference>
<dbReference type="Proteomes" id="UP000023152">
    <property type="component" value="Unassembled WGS sequence"/>
</dbReference>
<feature type="transmembrane region" description="Helical" evidence="2">
    <location>
        <begin position="21"/>
        <end position="41"/>
    </location>
</feature>
<evidence type="ECO:0000256" key="2">
    <source>
        <dbReference type="SAM" id="Phobius"/>
    </source>
</evidence>
<reference evidence="4 5" key="1">
    <citation type="journal article" date="2013" name="Curr. Biol.">
        <title>The Genome of the Foraminiferan Reticulomyxa filosa.</title>
        <authorList>
            <person name="Glockner G."/>
            <person name="Hulsmann N."/>
            <person name="Schleicher M."/>
            <person name="Noegel A.A."/>
            <person name="Eichinger L."/>
            <person name="Gallinger C."/>
            <person name="Pawlowski J."/>
            <person name="Sierra R."/>
            <person name="Euteneuer U."/>
            <person name="Pillet L."/>
            <person name="Moustafa A."/>
            <person name="Platzer M."/>
            <person name="Groth M."/>
            <person name="Szafranski K."/>
            <person name="Schliwa M."/>
        </authorList>
    </citation>
    <scope>NUCLEOTIDE SEQUENCE [LARGE SCALE GENOMIC DNA]</scope>
</reference>
<dbReference type="Gene3D" id="3.40.50.2000">
    <property type="entry name" value="Glycogen Phosphorylase B"/>
    <property type="match status" value="3"/>
</dbReference>
<dbReference type="CDD" id="cd03801">
    <property type="entry name" value="GT4_PimA-like"/>
    <property type="match status" value="1"/>
</dbReference>
<keyword evidence="2" id="KW-0472">Membrane</keyword>
<dbReference type="Pfam" id="PF13692">
    <property type="entry name" value="Glyco_trans_1_4"/>
    <property type="match status" value="1"/>
</dbReference>
<evidence type="ECO:0000313" key="4">
    <source>
        <dbReference type="EMBL" id="ETO27596.1"/>
    </source>
</evidence>
<dbReference type="GO" id="GO:0016757">
    <property type="term" value="F:glycosyltransferase activity"/>
    <property type="evidence" value="ECO:0007669"/>
    <property type="project" value="UniProtKB-KW"/>
</dbReference>
<keyword evidence="2" id="KW-1133">Transmembrane helix</keyword>
<feature type="domain" description="Glycosyl transferase family 1" evidence="3">
    <location>
        <begin position="276"/>
        <end position="444"/>
    </location>
</feature>
<keyword evidence="5" id="KW-1185">Reference proteome</keyword>
<organism evidence="4 5">
    <name type="scientific">Reticulomyxa filosa</name>
    <dbReference type="NCBI Taxonomy" id="46433"/>
    <lineage>
        <taxon>Eukaryota</taxon>
        <taxon>Sar</taxon>
        <taxon>Rhizaria</taxon>
        <taxon>Retaria</taxon>
        <taxon>Foraminifera</taxon>
        <taxon>Monothalamids</taxon>
        <taxon>Reticulomyxidae</taxon>
        <taxon>Reticulomyxa</taxon>
    </lineage>
</organism>
<keyword evidence="1" id="KW-0328">Glycosyltransferase</keyword>
<evidence type="ECO:0000259" key="3">
    <source>
        <dbReference type="Pfam" id="PF00534"/>
    </source>
</evidence>
<keyword evidence="4" id="KW-0808">Transferase</keyword>
<dbReference type="Pfam" id="PF00534">
    <property type="entry name" value="Glycos_transf_1"/>
    <property type="match status" value="1"/>
</dbReference>
<keyword evidence="2" id="KW-0812">Transmembrane</keyword>
<evidence type="ECO:0000256" key="1">
    <source>
        <dbReference type="ARBA" id="ARBA00022676"/>
    </source>
</evidence>
<dbReference type="AlphaFoldDB" id="X6NNL7"/>
<dbReference type="EMBL" id="ASPP01007153">
    <property type="protein sequence ID" value="ETO27596.1"/>
    <property type="molecule type" value="Genomic_DNA"/>
</dbReference>
<proteinExistence type="predicted"/>
<dbReference type="OrthoDB" id="2193793at2759"/>